<keyword evidence="2" id="KW-0732">Signal</keyword>
<accession>A0ABP6H6D0</accession>
<feature type="chain" id="PRO_5046297785" description="Lipoprotein" evidence="2">
    <location>
        <begin position="19"/>
        <end position="172"/>
    </location>
</feature>
<feature type="region of interest" description="Disordered" evidence="1">
    <location>
        <begin position="17"/>
        <end position="80"/>
    </location>
</feature>
<organism evidence="3 4">
    <name type="scientific">Actinocorallia aurantiaca</name>
    <dbReference type="NCBI Taxonomy" id="46204"/>
    <lineage>
        <taxon>Bacteria</taxon>
        <taxon>Bacillati</taxon>
        <taxon>Actinomycetota</taxon>
        <taxon>Actinomycetes</taxon>
        <taxon>Streptosporangiales</taxon>
        <taxon>Thermomonosporaceae</taxon>
        <taxon>Actinocorallia</taxon>
    </lineage>
</organism>
<proteinExistence type="predicted"/>
<dbReference type="RefSeq" id="WP_344456538.1">
    <property type="nucleotide sequence ID" value="NZ_BAAATZ010000034.1"/>
</dbReference>
<evidence type="ECO:0008006" key="5">
    <source>
        <dbReference type="Google" id="ProtNLM"/>
    </source>
</evidence>
<feature type="signal peptide" evidence="2">
    <location>
        <begin position="1"/>
        <end position="18"/>
    </location>
</feature>
<dbReference type="EMBL" id="BAAATZ010000034">
    <property type="protein sequence ID" value="GAA2736955.1"/>
    <property type="molecule type" value="Genomic_DNA"/>
</dbReference>
<feature type="compositionally biased region" description="Polar residues" evidence="1">
    <location>
        <begin position="71"/>
        <end position="80"/>
    </location>
</feature>
<reference evidence="4" key="1">
    <citation type="journal article" date="2019" name="Int. J. Syst. Evol. Microbiol.">
        <title>The Global Catalogue of Microorganisms (GCM) 10K type strain sequencing project: providing services to taxonomists for standard genome sequencing and annotation.</title>
        <authorList>
            <consortium name="The Broad Institute Genomics Platform"/>
            <consortium name="The Broad Institute Genome Sequencing Center for Infectious Disease"/>
            <person name="Wu L."/>
            <person name="Ma J."/>
        </authorList>
    </citation>
    <scope>NUCLEOTIDE SEQUENCE [LARGE SCALE GENOMIC DNA]</scope>
    <source>
        <strain evidence="4">JCM 8201</strain>
    </source>
</reference>
<name>A0ABP6H6D0_9ACTN</name>
<sequence length="172" mass="17548">MKPLALVLAGMLALSACGGGEGENASPETSSSAEASSPAAQDSGAPGLSPKSGTPLAEPTESGKPAPTPKPTQVKSLVGTWQSSTPVKEYFVFAADGSGKLIASGQELWTGTVIPAGKNVFRLSWQGTDPGAAYWQVQLNAEGKELTFAANGQVYKKVKKPAAADTTKKPTT</sequence>
<evidence type="ECO:0000313" key="4">
    <source>
        <dbReference type="Proteomes" id="UP001501842"/>
    </source>
</evidence>
<dbReference type="PROSITE" id="PS51257">
    <property type="entry name" value="PROKAR_LIPOPROTEIN"/>
    <property type="match status" value="1"/>
</dbReference>
<feature type="compositionally biased region" description="Low complexity" evidence="1">
    <location>
        <begin position="25"/>
        <end position="40"/>
    </location>
</feature>
<comment type="caution">
    <text evidence="3">The sequence shown here is derived from an EMBL/GenBank/DDBJ whole genome shotgun (WGS) entry which is preliminary data.</text>
</comment>
<evidence type="ECO:0000256" key="2">
    <source>
        <dbReference type="SAM" id="SignalP"/>
    </source>
</evidence>
<dbReference type="Proteomes" id="UP001501842">
    <property type="component" value="Unassembled WGS sequence"/>
</dbReference>
<evidence type="ECO:0000256" key="1">
    <source>
        <dbReference type="SAM" id="MobiDB-lite"/>
    </source>
</evidence>
<keyword evidence="4" id="KW-1185">Reference proteome</keyword>
<gene>
    <name evidence="3" type="ORF">GCM10010439_65310</name>
</gene>
<protein>
    <recommendedName>
        <fullName evidence="5">Lipoprotein</fullName>
    </recommendedName>
</protein>
<evidence type="ECO:0000313" key="3">
    <source>
        <dbReference type="EMBL" id="GAA2736955.1"/>
    </source>
</evidence>